<evidence type="ECO:0000256" key="1">
    <source>
        <dbReference type="SAM" id="Phobius"/>
    </source>
</evidence>
<organism evidence="2 3">
    <name type="scientific">Desulfurococcus amylolyticus (strain DSM 18924 / JCM 16383 / VKM B-2413 / 1221n)</name>
    <name type="common">Desulfurococcus kamchatkensis</name>
    <dbReference type="NCBI Taxonomy" id="490899"/>
    <lineage>
        <taxon>Archaea</taxon>
        <taxon>Thermoproteota</taxon>
        <taxon>Thermoprotei</taxon>
        <taxon>Desulfurococcales</taxon>
        <taxon>Desulfurococcaceae</taxon>
        <taxon>Desulfurococcus</taxon>
    </lineage>
</organism>
<proteinExistence type="predicted"/>
<protein>
    <submittedName>
        <fullName evidence="2">Uncharacterized protein</fullName>
    </submittedName>
</protein>
<dbReference type="KEGG" id="dka:DKAM_1300"/>
<dbReference type="STRING" id="490899.DKAM_1300"/>
<dbReference type="Proteomes" id="UP000006903">
    <property type="component" value="Chromosome"/>
</dbReference>
<reference evidence="2 3" key="1">
    <citation type="journal article" date="2009" name="J. Bacteriol.">
        <title>Complete genome sequence of the anaerobic, protein-degrading hyperthermophilic crenarchaeon Desulfurococcus kamchatkensis.</title>
        <authorList>
            <person name="Ravin N.V."/>
            <person name="Mardanov A.V."/>
            <person name="Beletsky A.V."/>
            <person name="Kublanov I.V."/>
            <person name="Kolganova T.V."/>
            <person name="Lebedinsky A.V."/>
            <person name="Chernyh N.A."/>
            <person name="Bonch-Osmolovskaya E.A."/>
            <person name="Skryabin K.G."/>
        </authorList>
    </citation>
    <scope>NUCLEOTIDE SEQUENCE [LARGE SCALE GENOMIC DNA]</scope>
    <source>
        <strain evidence="3">DSM 18924 / JCM 16383 / VKM B-2413 / 1221n</strain>
    </source>
</reference>
<keyword evidence="1" id="KW-0812">Transmembrane</keyword>
<keyword evidence="1" id="KW-0472">Membrane</keyword>
<dbReference type="EMBL" id="CP001140">
    <property type="protein sequence ID" value="ACL11626.1"/>
    <property type="molecule type" value="Genomic_DNA"/>
</dbReference>
<sequence>MGLTGVEPAWIRLWPVVLVDPWGYVHGFLLSIITSIFNSFLQLTR</sequence>
<evidence type="ECO:0000313" key="2">
    <source>
        <dbReference type="EMBL" id="ACL11626.1"/>
    </source>
</evidence>
<name>B8D695_DESA1</name>
<evidence type="ECO:0000313" key="3">
    <source>
        <dbReference type="Proteomes" id="UP000006903"/>
    </source>
</evidence>
<feature type="transmembrane region" description="Helical" evidence="1">
    <location>
        <begin position="22"/>
        <end position="41"/>
    </location>
</feature>
<accession>B8D695</accession>
<gene>
    <name evidence="2" type="ordered locus">DKAM_1300</name>
</gene>
<keyword evidence="1" id="KW-1133">Transmembrane helix</keyword>
<dbReference type="AlphaFoldDB" id="B8D695"/>
<dbReference type="HOGENOM" id="CLU_3194351_0_0_2"/>